<keyword evidence="6" id="KW-0732">Signal</keyword>
<evidence type="ECO:0000256" key="3">
    <source>
        <dbReference type="ARBA" id="ARBA00023295"/>
    </source>
</evidence>
<dbReference type="GO" id="GO:0005975">
    <property type="term" value="P:carbohydrate metabolic process"/>
    <property type="evidence" value="ECO:0007669"/>
    <property type="project" value="InterPro"/>
</dbReference>
<dbReference type="InterPro" id="IPR017853">
    <property type="entry name" value="GH"/>
</dbReference>
<evidence type="ECO:0000313" key="7">
    <source>
        <dbReference type="EMBL" id="KAI3956127.1"/>
    </source>
</evidence>
<dbReference type="Pfam" id="PF00332">
    <property type="entry name" value="Glyco_hydro_17"/>
    <property type="match status" value="1"/>
</dbReference>
<protein>
    <recommendedName>
        <fullName evidence="9">Glucan endo-1,3-beta-D-glucosidase</fullName>
    </recommendedName>
</protein>
<dbReference type="InterPro" id="IPR044965">
    <property type="entry name" value="Glyco_hydro_17_plant"/>
</dbReference>
<comment type="caution">
    <text evidence="7">The sequence shown here is derived from an EMBL/GenBank/DDBJ whole genome shotgun (WGS) entry which is preliminary data.</text>
</comment>
<dbReference type="AlphaFoldDB" id="A0AAD4TGU7"/>
<evidence type="ECO:0008006" key="9">
    <source>
        <dbReference type="Google" id="ProtNLM"/>
    </source>
</evidence>
<evidence type="ECO:0000256" key="6">
    <source>
        <dbReference type="SAM" id="SignalP"/>
    </source>
</evidence>
<dbReference type="PANTHER" id="PTHR32227">
    <property type="entry name" value="GLUCAN ENDO-1,3-BETA-GLUCOSIDASE BG1-RELATED-RELATED"/>
    <property type="match status" value="1"/>
</dbReference>
<keyword evidence="2 5" id="KW-0378">Hydrolase</keyword>
<organism evidence="7 8">
    <name type="scientific">Papaver atlanticum</name>
    <dbReference type="NCBI Taxonomy" id="357466"/>
    <lineage>
        <taxon>Eukaryota</taxon>
        <taxon>Viridiplantae</taxon>
        <taxon>Streptophyta</taxon>
        <taxon>Embryophyta</taxon>
        <taxon>Tracheophyta</taxon>
        <taxon>Spermatophyta</taxon>
        <taxon>Magnoliopsida</taxon>
        <taxon>Ranunculales</taxon>
        <taxon>Papaveraceae</taxon>
        <taxon>Papaveroideae</taxon>
        <taxon>Papaver</taxon>
    </lineage>
</organism>
<gene>
    <name evidence="7" type="ORF">MKW98_027441</name>
</gene>
<keyword evidence="8" id="KW-1185">Reference proteome</keyword>
<dbReference type="FunFam" id="3.20.20.80:FF:000010">
    <property type="entry name" value="glucan endo-1,3-beta-glucosidase, basic"/>
    <property type="match status" value="1"/>
</dbReference>
<dbReference type="Proteomes" id="UP001202328">
    <property type="component" value="Unassembled WGS sequence"/>
</dbReference>
<dbReference type="Gene3D" id="3.20.20.80">
    <property type="entry name" value="Glycosidases"/>
    <property type="match status" value="1"/>
</dbReference>
<dbReference type="SUPFAM" id="SSF51445">
    <property type="entry name" value="(Trans)glycosidases"/>
    <property type="match status" value="1"/>
</dbReference>
<evidence type="ECO:0000256" key="4">
    <source>
        <dbReference type="RuleBase" id="RU004335"/>
    </source>
</evidence>
<dbReference type="PROSITE" id="PS00587">
    <property type="entry name" value="GLYCOSYL_HYDROL_F17"/>
    <property type="match status" value="1"/>
</dbReference>
<name>A0AAD4TGU7_9MAGN</name>
<feature type="signal peptide" evidence="6">
    <location>
        <begin position="1"/>
        <end position="18"/>
    </location>
</feature>
<keyword evidence="3 5" id="KW-0326">Glycosidase</keyword>
<evidence type="ECO:0000256" key="5">
    <source>
        <dbReference type="RuleBase" id="RU004336"/>
    </source>
</evidence>
<dbReference type="GO" id="GO:0004553">
    <property type="term" value="F:hydrolase activity, hydrolyzing O-glycosyl compounds"/>
    <property type="evidence" value="ECO:0007669"/>
    <property type="project" value="InterPro"/>
</dbReference>
<feature type="chain" id="PRO_5042100151" description="Glucan endo-1,3-beta-D-glucosidase" evidence="6">
    <location>
        <begin position="19"/>
        <end position="347"/>
    </location>
</feature>
<sequence length="347" mass="37999">MDSWFLLMLLRSPLLIQASYRVGVNYGMVSDNIPPPDQVITMCKSRNIQRLRLFEPNPGALAALSLSGIEVILGTRNEDLPKLAVDPSYAKTWVETHVMPHVDTTFFKYISAGNEVIPGELANYVLPAMKNLDAALKAVGRKIPVSTTVPSNVLGISYPPSAGKFSPVTAPVMEPIVAFLASESYPLLVNIYPYFAYIGNPKDISLDYALFNSKKVVVRDGALGYKNLFDAMVDAVYAALEKAGGSTVRIVVSETGWPSAGGDGLVATINNAQTYNRNLISHLALSPGTPRRPRQDLETYIFALFNEDLKAVGTERNFGLFYPNMTQVYGVRLEAPSLTREGTPLYR</sequence>
<evidence type="ECO:0000313" key="8">
    <source>
        <dbReference type="Proteomes" id="UP001202328"/>
    </source>
</evidence>
<evidence type="ECO:0000256" key="1">
    <source>
        <dbReference type="ARBA" id="ARBA00008773"/>
    </source>
</evidence>
<accession>A0AAD4TGU7</accession>
<proteinExistence type="inferred from homology"/>
<reference evidence="7" key="1">
    <citation type="submission" date="2022-04" db="EMBL/GenBank/DDBJ databases">
        <title>A functionally conserved STORR gene fusion in Papaver species that diverged 16.8 million years ago.</title>
        <authorList>
            <person name="Catania T."/>
        </authorList>
    </citation>
    <scope>NUCLEOTIDE SEQUENCE</scope>
    <source>
        <strain evidence="7">S-188037</strain>
    </source>
</reference>
<dbReference type="EMBL" id="JAJJMB010001710">
    <property type="protein sequence ID" value="KAI3956127.1"/>
    <property type="molecule type" value="Genomic_DNA"/>
</dbReference>
<dbReference type="InterPro" id="IPR000490">
    <property type="entry name" value="Glyco_hydro_17"/>
</dbReference>
<evidence type="ECO:0000256" key="2">
    <source>
        <dbReference type="ARBA" id="ARBA00022801"/>
    </source>
</evidence>
<comment type="similarity">
    <text evidence="1 4">Belongs to the glycosyl hydrolase 17 family.</text>
</comment>